<keyword evidence="22" id="KW-1185">Reference proteome</keyword>
<evidence type="ECO:0000256" key="6">
    <source>
        <dbReference type="ARBA" id="ARBA00013278"/>
    </source>
</evidence>
<dbReference type="Pfam" id="PF02253">
    <property type="entry name" value="PLA1"/>
    <property type="match status" value="1"/>
</dbReference>
<evidence type="ECO:0000256" key="17">
    <source>
        <dbReference type="ARBA" id="ARBA00023237"/>
    </source>
</evidence>
<evidence type="ECO:0000313" key="22">
    <source>
        <dbReference type="Proteomes" id="UP000006327"/>
    </source>
</evidence>
<feature type="active site" description="Proton acceptor" evidence="18">
    <location>
        <position position="192"/>
    </location>
</feature>
<evidence type="ECO:0000256" key="4">
    <source>
        <dbReference type="ARBA" id="ARBA00011702"/>
    </source>
</evidence>
<dbReference type="eggNOG" id="COG2829">
    <property type="taxonomic scope" value="Bacteria"/>
</dbReference>
<feature type="binding site" description="in dimeric form" evidence="19">
    <location>
        <position position="245"/>
    </location>
    <ligand>
        <name>Ca(2+)</name>
        <dbReference type="ChEBI" id="CHEBI:29108"/>
        <label>1</label>
    </ligand>
</feature>
<gene>
    <name evidence="21" type="primary">pldA</name>
    <name evidence="21" type="ORF">GARC_4332</name>
</gene>
<dbReference type="Proteomes" id="UP000006327">
    <property type="component" value="Unassembled WGS sequence"/>
</dbReference>
<keyword evidence="13 19" id="KW-0106">Calcium</keyword>
<evidence type="ECO:0000256" key="11">
    <source>
        <dbReference type="ARBA" id="ARBA00022729"/>
    </source>
</evidence>
<keyword evidence="17 20" id="KW-0998">Cell outer membrane</keyword>
<feature type="active site" description="Nucleophile" evidence="18">
    <location>
        <position position="194"/>
    </location>
</feature>
<feature type="binding site" description="in dimeric form" evidence="19">
    <location>
        <position position="202"/>
    </location>
    <ligand>
        <name>Ca(2+)</name>
        <dbReference type="ChEBI" id="CHEBI:29108"/>
        <label>1</label>
    </ligand>
</feature>
<evidence type="ECO:0000313" key="21">
    <source>
        <dbReference type="EMBL" id="GAC21274.1"/>
    </source>
</evidence>
<comment type="function">
    <text evidence="20">Hydrolysis of phosphatidylcholine with phospholipase A2 (EC 3.1.1.4) and phospholipase A1 (EC 3.1.1.32) activities.</text>
</comment>
<keyword evidence="14 20" id="KW-0442">Lipid degradation</keyword>
<dbReference type="GO" id="GO:0005509">
    <property type="term" value="F:calcium ion binding"/>
    <property type="evidence" value="ECO:0007669"/>
    <property type="project" value="TreeGrafter"/>
</dbReference>
<protein>
    <recommendedName>
        <fullName evidence="7 20">Phospholipase A1</fullName>
        <ecNumber evidence="5 20">3.1.1.32</ecNumber>
        <ecNumber evidence="6 20">3.1.1.4</ecNumber>
    </recommendedName>
    <alternativeName>
        <fullName evidence="20">Phosphatidylcholine 1-acylhydrolase</fullName>
    </alternativeName>
</protein>
<dbReference type="EC" id="3.1.1.32" evidence="5 20"/>
<evidence type="ECO:0000256" key="5">
    <source>
        <dbReference type="ARBA" id="ARBA00013179"/>
    </source>
</evidence>
<comment type="cofactor">
    <cofactor evidence="20">
        <name>Ca(2+)</name>
        <dbReference type="ChEBI" id="CHEBI:29108"/>
    </cofactor>
    <text evidence="20">Binds 1 Ca(2+) ion per monomer. In the dimeric form the Ca(2+) is bound by different amino acids with binding of each Ca(2+) shared with ligands coming from each monomer. The Ca(2+) ion may have a role in catalysis.</text>
</comment>
<dbReference type="RefSeq" id="WP_007624022.1">
    <property type="nucleotide sequence ID" value="NZ_BAEO01000062.1"/>
</dbReference>
<evidence type="ECO:0000256" key="19">
    <source>
        <dbReference type="PIRSR" id="PIRSR603187-2"/>
    </source>
</evidence>
<evidence type="ECO:0000256" key="18">
    <source>
        <dbReference type="PIRSR" id="PIRSR603187-1"/>
    </source>
</evidence>
<evidence type="ECO:0000256" key="3">
    <source>
        <dbReference type="ARBA" id="ARBA00010525"/>
    </source>
</evidence>
<keyword evidence="11 20" id="KW-0732">Signal</keyword>
<dbReference type="GO" id="GO:0008970">
    <property type="term" value="F:phospholipase A1 activity"/>
    <property type="evidence" value="ECO:0007669"/>
    <property type="project" value="UniProtKB-EC"/>
</dbReference>
<organism evidence="21 22">
    <name type="scientific">Paraglaciecola arctica BSs20135</name>
    <dbReference type="NCBI Taxonomy" id="493475"/>
    <lineage>
        <taxon>Bacteria</taxon>
        <taxon>Pseudomonadati</taxon>
        <taxon>Pseudomonadota</taxon>
        <taxon>Gammaproteobacteria</taxon>
        <taxon>Alteromonadales</taxon>
        <taxon>Alteromonadaceae</taxon>
        <taxon>Paraglaciecola</taxon>
    </lineage>
</organism>
<proteinExistence type="inferred from homology"/>
<comment type="similarity">
    <text evidence="3 20">Belongs to the phospholipase A1 family.</text>
</comment>
<dbReference type="PANTHER" id="PTHR40457:SF1">
    <property type="entry name" value="PHOSPHOLIPASE A1"/>
    <property type="match status" value="1"/>
</dbReference>
<dbReference type="GO" id="GO:0016042">
    <property type="term" value="P:lipid catabolic process"/>
    <property type="evidence" value="ECO:0007669"/>
    <property type="project" value="UniProtKB-KW"/>
</dbReference>
<evidence type="ECO:0000256" key="2">
    <source>
        <dbReference type="ARBA" id="ARBA00001604"/>
    </source>
</evidence>
<evidence type="ECO:0000256" key="16">
    <source>
        <dbReference type="ARBA" id="ARBA00023136"/>
    </source>
</evidence>
<evidence type="ECO:0000256" key="15">
    <source>
        <dbReference type="ARBA" id="ARBA00023098"/>
    </source>
</evidence>
<dbReference type="GO" id="GO:0009279">
    <property type="term" value="C:cell outer membrane"/>
    <property type="evidence" value="ECO:0007669"/>
    <property type="project" value="UniProtKB-SubCell"/>
</dbReference>
<evidence type="ECO:0000256" key="20">
    <source>
        <dbReference type="RuleBase" id="RU366027"/>
    </source>
</evidence>
<accession>K6XKU7</accession>
<evidence type="ECO:0000256" key="8">
    <source>
        <dbReference type="ARBA" id="ARBA00022452"/>
    </source>
</evidence>
<dbReference type="CDD" id="cd00541">
    <property type="entry name" value="OMPLA"/>
    <property type="match status" value="1"/>
</dbReference>
<comment type="subcellular location">
    <subcellularLocation>
        <location evidence="20">Cell outer membrane</location>
        <topology evidence="20">Multi-pass membrane protein</topology>
    </subcellularLocation>
    <text evidence="20">One of the very few enzymes located there.</text>
</comment>
<dbReference type="Gene3D" id="2.40.230.10">
    <property type="entry name" value="Phospholipase A1"/>
    <property type="match status" value="1"/>
</dbReference>
<dbReference type="STRING" id="493475.GARC_4332"/>
<dbReference type="InterPro" id="IPR003187">
    <property type="entry name" value="PLipase_A1"/>
</dbReference>
<sequence length="332" mass="38116">MKVVVILLAAVLSVSSVKRAIAAESQLDELDDVDKCLLNRLKQATPEQTVAELRESCLDNVPTLFKQRVKLEKQASNNRFAIIPHKPNFVLPASVTSINQEPYMDTSVASELDDVEIKFQVSLKYLFMQDLIFRDLDLQFAFTTTSWWQAYNSDISAPFRETNYEPEVIFNYHHSWNLFGLPVEQTSLSFNHQSNGQTGQLSRSWNRIILGVAFAATDNVLWGFRTWYRLPESEKISALDPSGDDNPDMEKYMGYGELGGLWSISDKNSLEFMFRNNLRSQNKGAIQLGWSFPINDRIQGYIEYFNGYGESLIYYNQHTQRLGIGFKLTNWL</sequence>
<evidence type="ECO:0000256" key="1">
    <source>
        <dbReference type="ARBA" id="ARBA00000111"/>
    </source>
</evidence>
<dbReference type="AlphaFoldDB" id="K6XKU7"/>
<feature type="signal peptide" evidence="20">
    <location>
        <begin position="1"/>
        <end position="22"/>
    </location>
</feature>
<keyword evidence="8" id="KW-1134">Transmembrane beta strand</keyword>
<dbReference type="PANTHER" id="PTHR40457">
    <property type="entry name" value="PHOSPHOLIPASE A1"/>
    <property type="match status" value="1"/>
</dbReference>
<dbReference type="SUPFAM" id="SSF56931">
    <property type="entry name" value="Outer membrane phospholipase A (OMPLA)"/>
    <property type="match status" value="1"/>
</dbReference>
<comment type="subunit">
    <text evidence="4 20">Homodimer; dimerization is reversible, and the dimeric form is the active one.</text>
</comment>
<evidence type="ECO:0000256" key="10">
    <source>
        <dbReference type="ARBA" id="ARBA00022723"/>
    </source>
</evidence>
<keyword evidence="9" id="KW-0812">Transmembrane</keyword>
<evidence type="ECO:0000256" key="9">
    <source>
        <dbReference type="ARBA" id="ARBA00022692"/>
    </source>
</evidence>
<evidence type="ECO:0000256" key="7">
    <source>
        <dbReference type="ARBA" id="ARBA00021726"/>
    </source>
</evidence>
<dbReference type="PRINTS" id="PR01486">
    <property type="entry name" value="PHPHLIPASEA1"/>
</dbReference>
<comment type="catalytic activity">
    <reaction evidence="2 20">
        <text>a 1,2-diacyl-sn-glycero-3-phosphocholine + H2O = a 1-acyl-sn-glycero-3-phosphocholine + a fatty acid + H(+)</text>
        <dbReference type="Rhea" id="RHEA:15801"/>
        <dbReference type="ChEBI" id="CHEBI:15377"/>
        <dbReference type="ChEBI" id="CHEBI:15378"/>
        <dbReference type="ChEBI" id="CHEBI:28868"/>
        <dbReference type="ChEBI" id="CHEBI:57643"/>
        <dbReference type="ChEBI" id="CHEBI:58168"/>
        <dbReference type="EC" id="3.1.1.4"/>
    </reaction>
</comment>
<name>K6XKU7_9ALTE</name>
<keyword evidence="16" id="KW-0472">Membrane</keyword>
<feature type="chain" id="PRO_5019616841" description="Phospholipase A1" evidence="20">
    <location>
        <begin position="23"/>
        <end position="332"/>
    </location>
</feature>
<feature type="binding site" description="in dimeric form" evidence="19">
    <location>
        <position position="156"/>
    </location>
    <ligand>
        <name>Ca(2+)</name>
        <dbReference type="ChEBI" id="CHEBI:29108"/>
        <label>1</label>
    </ligand>
</feature>
<keyword evidence="10 19" id="KW-0479">Metal-binding</keyword>
<dbReference type="EMBL" id="BAEO01000062">
    <property type="protein sequence ID" value="GAC21274.1"/>
    <property type="molecule type" value="Genomic_DNA"/>
</dbReference>
<evidence type="ECO:0000256" key="14">
    <source>
        <dbReference type="ARBA" id="ARBA00022963"/>
    </source>
</evidence>
<reference evidence="21 22" key="1">
    <citation type="journal article" date="2017" name="Antonie Van Leeuwenhoek">
        <title>Rhizobium rhizosphaerae sp. nov., a novel species isolated from rice rhizosphere.</title>
        <authorList>
            <person name="Zhao J.J."/>
            <person name="Zhang J."/>
            <person name="Zhang R.J."/>
            <person name="Zhang C.W."/>
            <person name="Yin H.Q."/>
            <person name="Zhang X.X."/>
        </authorList>
    </citation>
    <scope>NUCLEOTIDE SEQUENCE [LARGE SCALE GENOMIC DNA]</scope>
    <source>
        <strain evidence="21 22">BSs20135</strain>
    </source>
</reference>
<evidence type="ECO:0000256" key="12">
    <source>
        <dbReference type="ARBA" id="ARBA00022801"/>
    </source>
</evidence>
<dbReference type="EC" id="3.1.1.4" evidence="6 20"/>
<comment type="caution">
    <text evidence="21">The sequence shown here is derived from an EMBL/GenBank/DDBJ whole genome shotgun (WGS) entry which is preliminary data.</text>
</comment>
<keyword evidence="15 20" id="KW-0443">Lipid metabolism</keyword>
<dbReference type="GO" id="GO:0004623">
    <property type="term" value="F:phospholipase A2 activity"/>
    <property type="evidence" value="ECO:0007669"/>
    <property type="project" value="UniProtKB-EC"/>
</dbReference>
<dbReference type="InterPro" id="IPR036541">
    <property type="entry name" value="PLipase_A1_sf"/>
</dbReference>
<keyword evidence="12 20" id="KW-0378">Hydrolase</keyword>
<comment type="catalytic activity">
    <reaction evidence="1 20">
        <text>a 1,2-diacyl-sn-glycero-3-phosphocholine + H2O = a 2-acyl-sn-glycero-3-phosphocholine + a fatty acid + H(+)</text>
        <dbReference type="Rhea" id="RHEA:18689"/>
        <dbReference type="ChEBI" id="CHEBI:15377"/>
        <dbReference type="ChEBI" id="CHEBI:15378"/>
        <dbReference type="ChEBI" id="CHEBI:28868"/>
        <dbReference type="ChEBI" id="CHEBI:57643"/>
        <dbReference type="ChEBI" id="CHEBI:57875"/>
        <dbReference type="EC" id="3.1.1.32"/>
    </reaction>
</comment>
<evidence type="ECO:0000256" key="13">
    <source>
        <dbReference type="ARBA" id="ARBA00022837"/>
    </source>
</evidence>